<evidence type="ECO:0000256" key="1">
    <source>
        <dbReference type="SAM" id="MobiDB-lite"/>
    </source>
</evidence>
<organism evidence="2 3">
    <name type="scientific">Leptospira santarosai str. MOR084</name>
    <dbReference type="NCBI Taxonomy" id="1049984"/>
    <lineage>
        <taxon>Bacteria</taxon>
        <taxon>Pseudomonadati</taxon>
        <taxon>Spirochaetota</taxon>
        <taxon>Spirochaetia</taxon>
        <taxon>Leptospirales</taxon>
        <taxon>Leptospiraceae</taxon>
        <taxon>Leptospira</taxon>
    </lineage>
</organism>
<evidence type="ECO:0000313" key="2">
    <source>
        <dbReference type="EMBL" id="EKO32490.1"/>
    </source>
</evidence>
<protein>
    <submittedName>
        <fullName evidence="2">Uncharacterized protein</fullName>
    </submittedName>
</protein>
<evidence type="ECO:0000313" key="3">
    <source>
        <dbReference type="Proteomes" id="UP000006329"/>
    </source>
</evidence>
<name>A0A0E2BMF7_9LEPT</name>
<sequence>MKLIVSPYGSKQNVGSLQSKNERPNSANAFLWIGVQEARH</sequence>
<feature type="region of interest" description="Disordered" evidence="1">
    <location>
        <begin position="1"/>
        <end position="22"/>
    </location>
</feature>
<reference evidence="2" key="1">
    <citation type="submission" date="2012-10" db="EMBL/GenBank/DDBJ databases">
        <authorList>
            <person name="Harkins D.M."/>
            <person name="Durkin A.S."/>
            <person name="Brinkac L.M."/>
            <person name="Haft D.H."/>
            <person name="Selengut J.D."/>
            <person name="Sanka R."/>
            <person name="DePew J."/>
            <person name="Purushe J."/>
            <person name="Matthias M.A."/>
            <person name="Vinetz J.M."/>
            <person name="Sutton G.G."/>
            <person name="Nierman W.C."/>
            <person name="Fouts D.E."/>
        </authorList>
    </citation>
    <scope>NUCLEOTIDE SEQUENCE [LARGE SCALE GENOMIC DNA]</scope>
    <source>
        <strain evidence="2">MOR084</strain>
    </source>
</reference>
<comment type="caution">
    <text evidence="2">The sequence shown here is derived from an EMBL/GenBank/DDBJ whole genome shotgun (WGS) entry which is preliminary data.</text>
</comment>
<gene>
    <name evidence="2" type="ORF">LEP1GSC179_2248</name>
</gene>
<accession>A0A0E2BMF7</accession>
<dbReference type="Proteomes" id="UP000006329">
    <property type="component" value="Unassembled WGS sequence"/>
</dbReference>
<dbReference type="AlphaFoldDB" id="A0A0E2BMF7"/>
<proteinExistence type="predicted"/>
<dbReference type="EMBL" id="AHON02000067">
    <property type="protein sequence ID" value="EKO32490.1"/>
    <property type="molecule type" value="Genomic_DNA"/>
</dbReference>
<feature type="compositionally biased region" description="Polar residues" evidence="1">
    <location>
        <begin position="9"/>
        <end position="22"/>
    </location>
</feature>
<keyword evidence="3" id="KW-1185">Reference proteome</keyword>